<feature type="compositionally biased region" description="Basic and acidic residues" evidence="1">
    <location>
        <begin position="37"/>
        <end position="63"/>
    </location>
</feature>
<dbReference type="OrthoDB" id="5234213at2759"/>
<feature type="region of interest" description="Disordered" evidence="1">
    <location>
        <begin position="1"/>
        <end position="98"/>
    </location>
</feature>
<evidence type="ECO:0000313" key="2">
    <source>
        <dbReference type="EMBL" id="OQO04910.1"/>
    </source>
</evidence>
<organism evidence="2 3">
    <name type="scientific">Cryoendolithus antarcticus</name>
    <dbReference type="NCBI Taxonomy" id="1507870"/>
    <lineage>
        <taxon>Eukaryota</taxon>
        <taxon>Fungi</taxon>
        <taxon>Dikarya</taxon>
        <taxon>Ascomycota</taxon>
        <taxon>Pezizomycotina</taxon>
        <taxon>Dothideomycetes</taxon>
        <taxon>Dothideomycetidae</taxon>
        <taxon>Cladosporiales</taxon>
        <taxon>Cladosporiaceae</taxon>
        <taxon>Cryoendolithus</taxon>
    </lineage>
</organism>
<proteinExistence type="predicted"/>
<keyword evidence="3" id="KW-1185">Reference proteome</keyword>
<evidence type="ECO:0000256" key="1">
    <source>
        <dbReference type="SAM" id="MobiDB-lite"/>
    </source>
</evidence>
<sequence>MAGPTFKQSLKQVAQTNPTQIGDPVSLKAETANSRPTPDDSGAKGKSDDGKSLKEIAEEKLERGNPTMLGDPVSLKAETANSEPTPDDRGASGGKSKL</sequence>
<dbReference type="Proteomes" id="UP000192596">
    <property type="component" value="Unassembled WGS sequence"/>
</dbReference>
<evidence type="ECO:0000313" key="3">
    <source>
        <dbReference type="Proteomes" id="UP000192596"/>
    </source>
</evidence>
<reference evidence="3" key="1">
    <citation type="submission" date="2017-03" db="EMBL/GenBank/DDBJ databases">
        <title>Genomes of endolithic fungi from Antarctica.</title>
        <authorList>
            <person name="Coleine C."/>
            <person name="Masonjones S."/>
            <person name="Stajich J.E."/>
        </authorList>
    </citation>
    <scope>NUCLEOTIDE SEQUENCE [LARGE SCALE GENOMIC DNA]</scope>
    <source>
        <strain evidence="3">CCFEE 5527</strain>
    </source>
</reference>
<name>A0A1V8T0Q6_9PEZI</name>
<feature type="compositionally biased region" description="Polar residues" evidence="1">
    <location>
        <begin position="1"/>
        <end position="20"/>
    </location>
</feature>
<accession>A0A1V8T0Q6</accession>
<protein>
    <submittedName>
        <fullName evidence="2">Uncharacterized protein</fullName>
    </submittedName>
</protein>
<dbReference type="AlphaFoldDB" id="A0A1V8T0Q6"/>
<dbReference type="InParanoid" id="A0A1V8T0Q6"/>
<dbReference type="EMBL" id="NAJO01000020">
    <property type="protein sequence ID" value="OQO04910.1"/>
    <property type="molecule type" value="Genomic_DNA"/>
</dbReference>
<comment type="caution">
    <text evidence="2">The sequence shown here is derived from an EMBL/GenBank/DDBJ whole genome shotgun (WGS) entry which is preliminary data.</text>
</comment>
<gene>
    <name evidence="2" type="ORF">B0A48_07928</name>
</gene>